<dbReference type="OrthoDB" id="1735038at2759"/>
<feature type="signal peptide" evidence="1">
    <location>
        <begin position="1"/>
        <end position="19"/>
    </location>
</feature>
<dbReference type="Gene3D" id="3.40.50.1820">
    <property type="entry name" value="alpha/beta hydrolase"/>
    <property type="match status" value="1"/>
</dbReference>
<protein>
    <submittedName>
        <fullName evidence="2">Uncharacterized protein</fullName>
    </submittedName>
</protein>
<accession>A0A0C9VLN1</accession>
<keyword evidence="1" id="KW-0732">Signal</keyword>
<keyword evidence="3" id="KW-1185">Reference proteome</keyword>
<sequence>MILALALAIVSLLSALSDAAIPHPMLRGRPKIPRKSIPDRVLMGPNGTVLPSIKTVYNFDQLIDHDNPSLGTFCQRYWMSWEFYEPGGPIILTTPGEENADGTSPPVRLRQFEFLS</sequence>
<dbReference type="AlphaFoldDB" id="A0A0C9VLN1"/>
<name>A0A0C9VLN1_9AGAM</name>
<reference evidence="2 3" key="1">
    <citation type="submission" date="2014-04" db="EMBL/GenBank/DDBJ databases">
        <title>Evolutionary Origins and Diversification of the Mycorrhizal Mutualists.</title>
        <authorList>
            <consortium name="DOE Joint Genome Institute"/>
            <consortium name="Mycorrhizal Genomics Consortium"/>
            <person name="Kohler A."/>
            <person name="Kuo A."/>
            <person name="Nagy L.G."/>
            <person name="Floudas D."/>
            <person name="Copeland A."/>
            <person name="Barry K.W."/>
            <person name="Cichocki N."/>
            <person name="Veneault-Fourrey C."/>
            <person name="LaButti K."/>
            <person name="Lindquist E.A."/>
            <person name="Lipzen A."/>
            <person name="Lundell T."/>
            <person name="Morin E."/>
            <person name="Murat C."/>
            <person name="Riley R."/>
            <person name="Ohm R."/>
            <person name="Sun H."/>
            <person name="Tunlid A."/>
            <person name="Henrissat B."/>
            <person name="Grigoriev I.V."/>
            <person name="Hibbett D.S."/>
            <person name="Martin F."/>
        </authorList>
    </citation>
    <scope>NUCLEOTIDE SEQUENCE [LARGE SCALE GENOMIC DNA]</scope>
    <source>
        <strain evidence="2 3">MD-312</strain>
    </source>
</reference>
<proteinExistence type="predicted"/>
<evidence type="ECO:0000256" key="1">
    <source>
        <dbReference type="SAM" id="SignalP"/>
    </source>
</evidence>
<evidence type="ECO:0000313" key="2">
    <source>
        <dbReference type="EMBL" id="KIJ58525.1"/>
    </source>
</evidence>
<evidence type="ECO:0000313" key="3">
    <source>
        <dbReference type="Proteomes" id="UP000053820"/>
    </source>
</evidence>
<organism evidence="2 3">
    <name type="scientific">Hydnomerulius pinastri MD-312</name>
    <dbReference type="NCBI Taxonomy" id="994086"/>
    <lineage>
        <taxon>Eukaryota</taxon>
        <taxon>Fungi</taxon>
        <taxon>Dikarya</taxon>
        <taxon>Basidiomycota</taxon>
        <taxon>Agaricomycotina</taxon>
        <taxon>Agaricomycetes</taxon>
        <taxon>Agaricomycetidae</taxon>
        <taxon>Boletales</taxon>
        <taxon>Boletales incertae sedis</taxon>
        <taxon>Leucogyrophana</taxon>
    </lineage>
</organism>
<dbReference type="HOGENOM" id="CLU_2097197_0_0_1"/>
<dbReference type="EMBL" id="KN839931">
    <property type="protein sequence ID" value="KIJ58525.1"/>
    <property type="molecule type" value="Genomic_DNA"/>
</dbReference>
<dbReference type="InterPro" id="IPR029058">
    <property type="entry name" value="AB_hydrolase_fold"/>
</dbReference>
<feature type="chain" id="PRO_5002204828" evidence="1">
    <location>
        <begin position="20"/>
        <end position="116"/>
    </location>
</feature>
<gene>
    <name evidence="2" type="ORF">HYDPIDRAFT_34098</name>
</gene>
<dbReference type="Proteomes" id="UP000053820">
    <property type="component" value="Unassembled WGS sequence"/>
</dbReference>